<dbReference type="GO" id="GO:0006284">
    <property type="term" value="P:base-excision repair"/>
    <property type="evidence" value="ECO:0007669"/>
    <property type="project" value="InterPro"/>
</dbReference>
<dbReference type="InterPro" id="IPR011034">
    <property type="entry name" value="Formyl_transferase-like_C_sf"/>
</dbReference>
<dbReference type="PANTHER" id="PTHR10429:SF0">
    <property type="entry name" value="DNA-3-METHYLADENINE GLYCOSYLASE"/>
    <property type="match status" value="1"/>
</dbReference>
<dbReference type="InterPro" id="IPR036995">
    <property type="entry name" value="MPG_sf"/>
</dbReference>
<comment type="caution">
    <text evidence="6">The sequence shown here is derived from an EMBL/GenBank/DDBJ whole genome shotgun (WGS) entry which is preliminary data.</text>
</comment>
<dbReference type="GO" id="GO:0003677">
    <property type="term" value="F:DNA binding"/>
    <property type="evidence" value="ECO:0007669"/>
    <property type="project" value="InterPro"/>
</dbReference>
<gene>
    <name evidence="6" type="ORF">NS331_20865</name>
</gene>
<dbReference type="Pfam" id="PF02245">
    <property type="entry name" value="Pur_DNA_glyco"/>
    <property type="match status" value="1"/>
</dbReference>
<dbReference type="EC" id="3.2.2.-" evidence="5"/>
<proteinExistence type="inferred from homology"/>
<dbReference type="NCBIfam" id="TIGR00567">
    <property type="entry name" value="3mg"/>
    <property type="match status" value="1"/>
</dbReference>
<evidence type="ECO:0000256" key="2">
    <source>
        <dbReference type="ARBA" id="ARBA00022763"/>
    </source>
</evidence>
<evidence type="ECO:0000256" key="1">
    <source>
        <dbReference type="ARBA" id="ARBA00009232"/>
    </source>
</evidence>
<comment type="similarity">
    <text evidence="1 5">Belongs to the DNA glycosylase MPG family.</text>
</comment>
<dbReference type="PATRIC" id="fig|433924.3.peg.1206"/>
<dbReference type="HAMAP" id="MF_00527">
    <property type="entry name" value="3MGH"/>
    <property type="match status" value="1"/>
</dbReference>
<dbReference type="Proteomes" id="UP000072741">
    <property type="component" value="Unassembled WGS sequence"/>
</dbReference>
<evidence type="ECO:0000256" key="5">
    <source>
        <dbReference type="HAMAP-Rule" id="MF_00527"/>
    </source>
</evidence>
<dbReference type="SUPFAM" id="SSF50486">
    <property type="entry name" value="FMT C-terminal domain-like"/>
    <property type="match status" value="1"/>
</dbReference>
<keyword evidence="2 5" id="KW-0227">DNA damage</keyword>
<sequence>MAPPTPVLPHLAIDFFAPAHEVAAALIGVELLVDGVGGRIVETEAYDRDDPASHSHRGPTLRNAAMFGPPGRAYVYRSYGIHWCLNVVCGPEGHGAGVLIRALAPTHGLARMRERRGLQDVRLLAAGPGRLGQALAIDPRLNGRPLDQPPFELRPRAGTEQVQIQTGPRIGITRAADVPWRFGEAASPFLSRPFPRR</sequence>
<keyword evidence="3 5" id="KW-0378">Hydrolase</keyword>
<dbReference type="NCBIfam" id="NF002003">
    <property type="entry name" value="PRK00802.1-3"/>
    <property type="match status" value="1"/>
</dbReference>
<evidence type="ECO:0000256" key="4">
    <source>
        <dbReference type="ARBA" id="ARBA00023204"/>
    </source>
</evidence>
<dbReference type="OrthoDB" id="9794313at2"/>
<evidence type="ECO:0000256" key="3">
    <source>
        <dbReference type="ARBA" id="ARBA00022801"/>
    </source>
</evidence>
<dbReference type="RefSeq" id="WP_058643863.1">
    <property type="nucleotide sequence ID" value="NZ_LDSL01000145.1"/>
</dbReference>
<keyword evidence="7" id="KW-1185">Reference proteome</keyword>
<dbReference type="InterPro" id="IPR003180">
    <property type="entry name" value="MPG"/>
</dbReference>
<reference evidence="6 7" key="1">
    <citation type="journal article" date="2016" name="Front. Microbiol.">
        <title>Genomic Resource of Rice Seed Associated Bacteria.</title>
        <authorList>
            <person name="Midha S."/>
            <person name="Bansal K."/>
            <person name="Sharma S."/>
            <person name="Kumar N."/>
            <person name="Patil P.P."/>
            <person name="Chaudhry V."/>
            <person name="Patil P.B."/>
        </authorList>
    </citation>
    <scope>NUCLEOTIDE SEQUENCE [LARGE SCALE GENOMIC DNA]</scope>
    <source>
        <strain evidence="6 7">NS331</strain>
    </source>
</reference>
<dbReference type="EMBL" id="LDSL01000145">
    <property type="protein sequence ID" value="KTT15368.1"/>
    <property type="molecule type" value="Genomic_DNA"/>
</dbReference>
<keyword evidence="4 5" id="KW-0234">DNA repair</keyword>
<accession>A0A147GNM2</accession>
<organism evidence="6 7">
    <name type="scientific">Pseudacidovorax intermedius</name>
    <dbReference type="NCBI Taxonomy" id="433924"/>
    <lineage>
        <taxon>Bacteria</taxon>
        <taxon>Pseudomonadati</taxon>
        <taxon>Pseudomonadota</taxon>
        <taxon>Betaproteobacteria</taxon>
        <taxon>Burkholderiales</taxon>
        <taxon>Comamonadaceae</taxon>
        <taxon>Pseudacidovorax</taxon>
    </lineage>
</organism>
<protein>
    <recommendedName>
        <fullName evidence="5">Putative 3-methyladenine DNA glycosylase</fullName>
        <ecNumber evidence="5">3.2.2.-</ecNumber>
    </recommendedName>
</protein>
<evidence type="ECO:0000313" key="6">
    <source>
        <dbReference type="EMBL" id="KTT15368.1"/>
    </source>
</evidence>
<dbReference type="CDD" id="cd00540">
    <property type="entry name" value="AAG"/>
    <property type="match status" value="1"/>
</dbReference>
<dbReference type="PANTHER" id="PTHR10429">
    <property type="entry name" value="DNA-3-METHYLADENINE GLYCOSYLASE"/>
    <property type="match status" value="1"/>
</dbReference>
<dbReference type="GO" id="GO:0003905">
    <property type="term" value="F:alkylbase DNA N-glycosylase activity"/>
    <property type="evidence" value="ECO:0007669"/>
    <property type="project" value="InterPro"/>
</dbReference>
<name>A0A147GNM2_9BURK</name>
<evidence type="ECO:0000313" key="7">
    <source>
        <dbReference type="Proteomes" id="UP000072741"/>
    </source>
</evidence>
<dbReference type="Gene3D" id="3.10.300.10">
    <property type="entry name" value="Methylpurine-DNA glycosylase (MPG)"/>
    <property type="match status" value="1"/>
</dbReference>
<dbReference type="AlphaFoldDB" id="A0A147GNM2"/>